<keyword evidence="2" id="KW-1185">Reference proteome</keyword>
<dbReference type="EMBL" id="DF820455">
    <property type="protein sequence ID" value="GAK49286.1"/>
    <property type="molecule type" value="Genomic_DNA"/>
</dbReference>
<dbReference type="STRING" id="1499966.U14_00507"/>
<evidence type="ECO:0008006" key="3">
    <source>
        <dbReference type="Google" id="ProtNLM"/>
    </source>
</evidence>
<dbReference type="Proteomes" id="UP000030700">
    <property type="component" value="Unassembled WGS sequence"/>
</dbReference>
<evidence type="ECO:0000313" key="1">
    <source>
        <dbReference type="EMBL" id="GAK49286.1"/>
    </source>
</evidence>
<sequence length="131" mass="15055">MNSFINEFVEVKVIAGEQTLSVTFLGFIPHKNLIDVVEHEYALISHYQIKKCFIDLRLIPVYDKGSKEYIKDIWFSRVIALGVRYVAFIVPEGILGQISMKNAHNINANTAITVEHFKEPEDAIKWLKTCE</sequence>
<dbReference type="AlphaFoldDB" id="A0A0S6VVZ4"/>
<reference evidence="1" key="1">
    <citation type="journal article" date="2015" name="PeerJ">
        <title>First genomic representation of candidate bacterial phylum KSB3 points to enhanced environmental sensing as a trigger of wastewater bulking.</title>
        <authorList>
            <person name="Sekiguchi Y."/>
            <person name="Ohashi A."/>
            <person name="Parks D.H."/>
            <person name="Yamauchi T."/>
            <person name="Tyson G.W."/>
            <person name="Hugenholtz P."/>
        </authorList>
    </citation>
    <scope>NUCLEOTIDE SEQUENCE [LARGE SCALE GENOMIC DNA]</scope>
</reference>
<organism evidence="1">
    <name type="scientific">Candidatus Moduliflexus flocculans</name>
    <dbReference type="NCBI Taxonomy" id="1499966"/>
    <lineage>
        <taxon>Bacteria</taxon>
        <taxon>Candidatus Moduliflexota</taxon>
        <taxon>Candidatus Moduliflexia</taxon>
        <taxon>Candidatus Moduliflexales</taxon>
        <taxon>Candidatus Moduliflexaceae</taxon>
    </lineage>
</organism>
<accession>A0A0S6VVZ4</accession>
<name>A0A0S6VVZ4_9BACT</name>
<protein>
    <recommendedName>
        <fullName evidence="3">STAS/SEC14 domain-containing protein</fullName>
    </recommendedName>
</protein>
<gene>
    <name evidence="1" type="ORF">U14_00507</name>
</gene>
<dbReference type="HOGENOM" id="CLU_128678_2_1_0"/>
<evidence type="ECO:0000313" key="2">
    <source>
        <dbReference type="Proteomes" id="UP000030700"/>
    </source>
</evidence>
<proteinExistence type="predicted"/>